<dbReference type="SMART" id="SM00513">
    <property type="entry name" value="SAP"/>
    <property type="match status" value="1"/>
</dbReference>
<feature type="compositionally biased region" description="Polar residues" evidence="1">
    <location>
        <begin position="208"/>
        <end position="224"/>
    </location>
</feature>
<dbReference type="PROSITE" id="PS50800">
    <property type="entry name" value="SAP"/>
    <property type="match status" value="1"/>
</dbReference>
<feature type="domain" description="SAP" evidence="2">
    <location>
        <begin position="76"/>
        <end position="110"/>
    </location>
</feature>
<gene>
    <name evidence="3" type="ORF">ACHAWO_010956</name>
</gene>
<feature type="compositionally biased region" description="Acidic residues" evidence="1">
    <location>
        <begin position="290"/>
        <end position="300"/>
    </location>
</feature>
<dbReference type="EMBL" id="JALLPJ020000371">
    <property type="protein sequence ID" value="KAL3794105.1"/>
    <property type="molecule type" value="Genomic_DNA"/>
</dbReference>
<proteinExistence type="predicted"/>
<evidence type="ECO:0000313" key="4">
    <source>
        <dbReference type="Proteomes" id="UP001530400"/>
    </source>
</evidence>
<evidence type="ECO:0000256" key="1">
    <source>
        <dbReference type="SAM" id="MobiDB-lite"/>
    </source>
</evidence>
<feature type="region of interest" description="Disordered" evidence="1">
    <location>
        <begin position="284"/>
        <end position="310"/>
    </location>
</feature>
<protein>
    <recommendedName>
        <fullName evidence="2">SAP domain-containing protein</fullName>
    </recommendedName>
</protein>
<dbReference type="AlphaFoldDB" id="A0ABD3Q1Q0"/>
<dbReference type="Proteomes" id="UP001530400">
    <property type="component" value="Unassembled WGS sequence"/>
</dbReference>
<dbReference type="InterPro" id="IPR036361">
    <property type="entry name" value="SAP_dom_sf"/>
</dbReference>
<comment type="caution">
    <text evidence="3">The sequence shown here is derived from an EMBL/GenBank/DDBJ whole genome shotgun (WGS) entry which is preliminary data.</text>
</comment>
<feature type="compositionally biased region" description="Basic and acidic residues" evidence="1">
    <location>
        <begin position="167"/>
        <end position="179"/>
    </location>
</feature>
<evidence type="ECO:0000259" key="2">
    <source>
        <dbReference type="PROSITE" id="PS50800"/>
    </source>
</evidence>
<reference evidence="3 4" key="1">
    <citation type="submission" date="2024-10" db="EMBL/GenBank/DDBJ databases">
        <title>Updated reference genomes for cyclostephanoid diatoms.</title>
        <authorList>
            <person name="Roberts W.R."/>
            <person name="Alverson A.J."/>
        </authorList>
    </citation>
    <scope>NUCLEOTIDE SEQUENCE [LARGE SCALE GENOMIC DNA]</scope>
    <source>
        <strain evidence="3 4">AJA010-31</strain>
    </source>
</reference>
<feature type="compositionally biased region" description="Basic and acidic residues" evidence="1">
    <location>
        <begin position="115"/>
        <end position="135"/>
    </location>
</feature>
<keyword evidence="4" id="KW-1185">Reference proteome</keyword>
<dbReference type="Gene3D" id="1.10.720.30">
    <property type="entry name" value="SAP domain"/>
    <property type="match status" value="1"/>
</dbReference>
<evidence type="ECO:0000313" key="3">
    <source>
        <dbReference type="EMBL" id="KAL3794105.1"/>
    </source>
</evidence>
<feature type="region of interest" description="Disordered" evidence="1">
    <location>
        <begin position="113"/>
        <end position="135"/>
    </location>
</feature>
<organism evidence="3 4">
    <name type="scientific">Cyclotella atomus</name>
    <dbReference type="NCBI Taxonomy" id="382360"/>
    <lineage>
        <taxon>Eukaryota</taxon>
        <taxon>Sar</taxon>
        <taxon>Stramenopiles</taxon>
        <taxon>Ochrophyta</taxon>
        <taxon>Bacillariophyta</taxon>
        <taxon>Coscinodiscophyceae</taxon>
        <taxon>Thalassiosirophycidae</taxon>
        <taxon>Stephanodiscales</taxon>
        <taxon>Stephanodiscaceae</taxon>
        <taxon>Cyclotella</taxon>
    </lineage>
</organism>
<name>A0ABD3Q1Q0_9STRA</name>
<dbReference type="InterPro" id="IPR003034">
    <property type="entry name" value="SAP_dom"/>
</dbReference>
<accession>A0ABD3Q1Q0</accession>
<feature type="region of interest" description="Disordered" evidence="1">
    <location>
        <begin position="167"/>
        <end position="265"/>
    </location>
</feature>
<feature type="compositionally biased region" description="Basic and acidic residues" evidence="1">
    <location>
        <begin position="457"/>
        <end position="471"/>
    </location>
</feature>
<sequence length="675" mass="75821">MPMLPFNQILLQLASCAFVASYALQINYFVKHRTSSWNPSQYHHHYRHAHQSQHIYRSSTSLHSTTDEEMTDEALLAEVDISTLQKLCIQYSLSESGTKTELLARLRNFANDQAEQDRNRREGRKERVENNLEGKARHTFVDEPWNEEEDEEAGFFYFDAGETEAEKKARELKEKEMKQKRLIQSKPVTAPNPEGIEPNEKGERVVSIYSTTDNNDLTGMQAPSMSMDEMGGKPFSSDMPEDSLIGGPFGDMSGSKRKKENNEQLEKAKDSLRQLVGDLLATTGAPAFQDDYEEDDDESEKEANPFATPYGFVGFQSERIPPETLVDRSHDILLQNGKALHEVLEEYELQAIGYDGMAADDREKGGGHYQEVEKVRSFLNGFRKSEERRISRETSTMLLDRLVKEGVAGLDQMLSSMPKEGDDTSHMLGSGGMEAGVLNSALVRYLDEAIREQEQRVERIQTRQKDAHLDEGGSLGEEDNNLTWNITRGEDGTTIETVDLNDPVLRNELAKAQAKSNQNEGNDLSVLTVQEKMLLLLNLLRERVKVEAIMGGNAQAKNLKVLAYCLKAGSVDERKKFILEQLGSSLDALDVFSDLVISSIEYSEARSDSNDDFMPGKSQKVMSPLLNLSKLRGIKELVNEIRSTQQWKAAGVGGQAQKAPIDVKDLTDLNIEDFM</sequence>
<feature type="region of interest" description="Disordered" evidence="1">
    <location>
        <begin position="457"/>
        <end position="487"/>
    </location>
</feature>